<reference evidence="6" key="1">
    <citation type="submission" date="2021-01" db="EMBL/GenBank/DDBJ databases">
        <authorList>
            <person name="Kaushik A."/>
        </authorList>
    </citation>
    <scope>NUCLEOTIDE SEQUENCE</scope>
    <source>
        <strain evidence="6">AG2-2IIIB</strain>
    </source>
</reference>
<feature type="domain" description="Nephrocystin 3-like N-terminal" evidence="5">
    <location>
        <begin position="243"/>
        <end position="398"/>
    </location>
</feature>
<feature type="compositionally biased region" description="Polar residues" evidence="4">
    <location>
        <begin position="1232"/>
        <end position="1241"/>
    </location>
</feature>
<dbReference type="SUPFAM" id="SSF52540">
    <property type="entry name" value="P-loop containing nucleoside triphosphate hydrolases"/>
    <property type="match status" value="1"/>
</dbReference>
<dbReference type="InterPro" id="IPR011047">
    <property type="entry name" value="Quinoprotein_ADH-like_sf"/>
</dbReference>
<feature type="repeat" description="WD" evidence="3">
    <location>
        <begin position="1005"/>
        <end position="1046"/>
    </location>
</feature>
<dbReference type="Gene3D" id="3.40.50.300">
    <property type="entry name" value="P-loop containing nucleotide triphosphate hydrolases"/>
    <property type="match status" value="1"/>
</dbReference>
<dbReference type="PANTHER" id="PTHR44019">
    <property type="entry name" value="WD REPEAT-CONTAINING PROTEIN 55"/>
    <property type="match status" value="1"/>
</dbReference>
<proteinExistence type="predicted"/>
<keyword evidence="1 3" id="KW-0853">WD repeat</keyword>
<evidence type="ECO:0000256" key="1">
    <source>
        <dbReference type="ARBA" id="ARBA00022574"/>
    </source>
</evidence>
<dbReference type="SUPFAM" id="SSF50978">
    <property type="entry name" value="WD40 repeat-like"/>
    <property type="match status" value="1"/>
</dbReference>
<feature type="repeat" description="WD" evidence="3">
    <location>
        <begin position="786"/>
        <end position="827"/>
    </location>
</feature>
<dbReference type="CDD" id="cd00200">
    <property type="entry name" value="WD40"/>
    <property type="match status" value="2"/>
</dbReference>
<gene>
    <name evidence="6" type="ORF">RDB_LOCUS102965</name>
</gene>
<feature type="repeat" description="WD" evidence="3">
    <location>
        <begin position="874"/>
        <end position="907"/>
    </location>
</feature>
<evidence type="ECO:0000259" key="5">
    <source>
        <dbReference type="Pfam" id="PF24883"/>
    </source>
</evidence>
<feature type="compositionally biased region" description="Low complexity" evidence="4">
    <location>
        <begin position="25"/>
        <end position="35"/>
    </location>
</feature>
<dbReference type="PROSITE" id="PS00678">
    <property type="entry name" value="WD_REPEATS_1"/>
    <property type="match status" value="2"/>
</dbReference>
<dbReference type="InterPro" id="IPR056884">
    <property type="entry name" value="NPHP3-like_N"/>
</dbReference>
<dbReference type="Pfam" id="PF24883">
    <property type="entry name" value="NPHP3_N"/>
    <property type="match status" value="1"/>
</dbReference>
<feature type="compositionally biased region" description="Basic and acidic residues" evidence="4">
    <location>
        <begin position="1220"/>
        <end position="1231"/>
    </location>
</feature>
<organism evidence="6 7">
    <name type="scientific">Rhizoctonia solani</name>
    <dbReference type="NCBI Taxonomy" id="456999"/>
    <lineage>
        <taxon>Eukaryota</taxon>
        <taxon>Fungi</taxon>
        <taxon>Dikarya</taxon>
        <taxon>Basidiomycota</taxon>
        <taxon>Agaricomycotina</taxon>
        <taxon>Agaricomycetes</taxon>
        <taxon>Cantharellales</taxon>
        <taxon>Ceratobasidiaceae</taxon>
        <taxon>Rhizoctonia</taxon>
    </lineage>
</organism>
<evidence type="ECO:0000313" key="7">
    <source>
        <dbReference type="Proteomes" id="UP000663843"/>
    </source>
</evidence>
<dbReference type="PROSITE" id="PS50294">
    <property type="entry name" value="WD_REPEATS_REGION"/>
    <property type="match status" value="7"/>
</dbReference>
<protein>
    <recommendedName>
        <fullName evidence="5">Nephrocystin 3-like N-terminal domain-containing protein</fullName>
    </recommendedName>
</protein>
<dbReference type="InterPro" id="IPR036322">
    <property type="entry name" value="WD40_repeat_dom_sf"/>
</dbReference>
<dbReference type="Gene3D" id="2.130.10.10">
    <property type="entry name" value="YVTN repeat-like/Quinoprotein amine dehydrogenase"/>
    <property type="match status" value="4"/>
</dbReference>
<keyword evidence="2" id="KW-0677">Repeat</keyword>
<dbReference type="Pfam" id="PF00400">
    <property type="entry name" value="WD40"/>
    <property type="match status" value="10"/>
</dbReference>
<dbReference type="InterPro" id="IPR027417">
    <property type="entry name" value="P-loop_NTPase"/>
</dbReference>
<evidence type="ECO:0000256" key="4">
    <source>
        <dbReference type="SAM" id="MobiDB-lite"/>
    </source>
</evidence>
<evidence type="ECO:0000256" key="3">
    <source>
        <dbReference type="PROSITE-ProRule" id="PRU00221"/>
    </source>
</evidence>
<name>A0A8H3BXR2_9AGAM</name>
<dbReference type="Proteomes" id="UP000663843">
    <property type="component" value="Unassembled WGS sequence"/>
</dbReference>
<dbReference type="InterPro" id="IPR015943">
    <property type="entry name" value="WD40/YVTN_repeat-like_dom_sf"/>
</dbReference>
<dbReference type="SUPFAM" id="SSF50998">
    <property type="entry name" value="Quinoprotein alcohol dehydrogenase-like"/>
    <property type="match status" value="1"/>
</dbReference>
<feature type="repeat" description="WD" evidence="3">
    <location>
        <begin position="1300"/>
        <end position="1332"/>
    </location>
</feature>
<dbReference type="PRINTS" id="PR00320">
    <property type="entry name" value="GPROTEINBRPT"/>
</dbReference>
<evidence type="ECO:0000313" key="6">
    <source>
        <dbReference type="EMBL" id="CAE6467874.1"/>
    </source>
</evidence>
<feature type="repeat" description="WD" evidence="3">
    <location>
        <begin position="1343"/>
        <end position="1384"/>
    </location>
</feature>
<feature type="region of interest" description="Disordered" evidence="4">
    <location>
        <begin position="21"/>
        <end position="59"/>
    </location>
</feature>
<comment type="caution">
    <text evidence="6">The sequence shown here is derived from an EMBL/GenBank/DDBJ whole genome shotgun (WGS) entry which is preliminary data.</text>
</comment>
<dbReference type="InterPro" id="IPR050505">
    <property type="entry name" value="WDR55/POC1"/>
</dbReference>
<dbReference type="InterPro" id="IPR001680">
    <property type="entry name" value="WD40_rpt"/>
</dbReference>
<feature type="repeat" description="WD" evidence="3">
    <location>
        <begin position="917"/>
        <end position="958"/>
    </location>
</feature>
<dbReference type="InterPro" id="IPR020472">
    <property type="entry name" value="WD40_PAC1"/>
</dbReference>
<dbReference type="SMART" id="SM00320">
    <property type="entry name" value="WD40"/>
    <property type="match status" value="12"/>
</dbReference>
<evidence type="ECO:0000256" key="2">
    <source>
        <dbReference type="ARBA" id="ARBA00022737"/>
    </source>
</evidence>
<dbReference type="InterPro" id="IPR019775">
    <property type="entry name" value="WD40_repeat_CS"/>
</dbReference>
<accession>A0A8H3BXR2</accession>
<dbReference type="PROSITE" id="PS50082">
    <property type="entry name" value="WD_REPEATS_2"/>
    <property type="match status" value="7"/>
</dbReference>
<dbReference type="PANTHER" id="PTHR44019:SF8">
    <property type="entry name" value="POC1 CENTRIOLAR PROTEIN HOMOLOG"/>
    <property type="match status" value="1"/>
</dbReference>
<sequence length="1582" mass="176201">MPPDAPPPPPPKRRKLNIATKAAETSSTSDDFTTTIQSQEPQRVVARSGTPDAKKPKKNTTWTGLETALQGLRIGANSFPPLQSAITTLTTCLEVFQQASTHREEYETLTMELETVANFLEQNLSIARSSRIIGVITSVSRAIDKEVNLLSKIRDGGYSRRIVRASKDEEILVRVYRRITELFSRLQIEIGMDAWSIANEHLVNTRLESLKPAKEASYDSSFGLDIGRRQCTEHTREATLTELYHWSDDPGSKHLYLMDGMAGTGKTTIAYSLARQLEDEGRLGASFFCARTSESCRDANRIIPTIAYQLARYSTAFQSALHLALGADPDLGSRNVTIQFERLFKDPLLQVKDKIPDHVIIVIDALDECNSFKAVGLIFDLLIRSAAELPVKVFITGRPESRIEAKAVQAENVVHVIHLHEIEYSVVQRDIELYLWEELACVEPSQSQITQLATLAGNLFIFASTVVRYIRPDEVVVHSIDRLLTILNNEIRPNNKMFACIDNLYSMILTSALDTNYLEADEIERIYIALWTVICAQEPVTLEVLTILAGLEDINQVLTALKPVLSVVHISERTGLVCALHASFPEYLFHQERSGRFFCDGEKQHQLMAQRCFTLMEGQLRFNICNLQSSYVFDHMVPDLAKRIEFNISAPLAYACHHWAGHLCLAPVSLGLCDRLYTFLTKRMLFWMEVLNLQRRPMAGLYALLSSQRWISGTDSFYDLRVFIHDAIIFVTRFFASPVSLSTPHLYVSALPISLRRVREAYSTRFVGLIWLQPQDETQSIDLTLNTRTKSALTSIALSPDGAQVAAGTNQGTLRLWDIQTRRILASSFVGRANSISVVRFSPDGKRIVCGTQDGSIWTYRYIDRRLIAAYTSLEGHKENVWSLDFSADDKHIISGSGDCSIRIWDIAHNCLAAAPCQDHTGAVRSVRLSPDGTRIVSGSDDCSVRLWDIATAKPILGPLEGHTDTVWSVDFSPNGKLLVSGSNDGTLCVWDAIRGDLIAAQPRAEGYISGITSVRFSSEGSHVYCGSRDQSLRVWSIIEKQMIPAPFQTHADKTCSLAIFPDGMHVLSPQHGRVIKIDDRFTLSSDNWERGWDPNSNPKATCLGFSADGEKIITTTGSGSFTSVWDSVSGELLEGPLKGHLDTPWSVAFPGSNTRIATKSNTVHMWDKSSGTIVAGPFHEGVNHIFHLQPSISGLRTISSNSTTLSLCRLDANDLDSNLDHDPVREETHTQRTSPGSSSVLPRKRRRPAGKRFETHSLTMWSVALSPDGTRIALAGIGSHDRDIHVRDVTLKSPLAGPFMGHSSSIRSVGFSPDGTNIISGSDDKTIRIWDSFLGTALDDPFEGHKGGVLAAVISPDNEYIASGSTDYTVRIWNKATRSAVTCYKHTDCVWIADFSPCGTRVVSSCFDQMIIVWNTIDGSIIAGPFRSSDMTLFLKPYIFQELRPMGLWEDSSYGLSSSRLSELRQSGAKLTLSSELLPERVTYSGLTDWLYPSEFTYTLPALGSEYSSDPDEHTRAEPAPASESWFLHPDGWWTQDTELLFWVPPELRSSLRELYDERIRSGTQFHLGDEWHKCYPSFDA</sequence>
<feature type="region of interest" description="Disordered" evidence="4">
    <location>
        <begin position="1220"/>
        <end position="1253"/>
    </location>
</feature>
<dbReference type="EMBL" id="CAJMWT010003272">
    <property type="protein sequence ID" value="CAE6467874.1"/>
    <property type="molecule type" value="Genomic_DNA"/>
</dbReference>
<feature type="repeat" description="WD" evidence="3">
    <location>
        <begin position="960"/>
        <end position="1001"/>
    </location>
</feature>